<dbReference type="STRING" id="128403.WA1_43700"/>
<dbReference type="OrthoDB" id="9776438at2"/>
<dbReference type="RefSeq" id="WP_017744616.1">
    <property type="nucleotide sequence ID" value="NZ_KQ976354.1"/>
</dbReference>
<accession>A0A139WVY8</accession>
<dbReference type="PANTHER" id="PTHR30137:SF8">
    <property type="entry name" value="BLR5498 PROTEIN"/>
    <property type="match status" value="1"/>
</dbReference>
<dbReference type="InterPro" id="IPR036661">
    <property type="entry name" value="Luciferase-like_sf"/>
</dbReference>
<name>A0A139WVY8_9CYAN</name>
<dbReference type="NCBIfam" id="TIGR04020">
    <property type="entry name" value="seco_metab_LLM"/>
    <property type="match status" value="1"/>
</dbReference>
<evidence type="ECO:0000259" key="3">
    <source>
        <dbReference type="Pfam" id="PF00296"/>
    </source>
</evidence>
<protein>
    <submittedName>
        <fullName evidence="4">Siderophore biosynthesis protein</fullName>
    </submittedName>
</protein>
<evidence type="ECO:0000313" key="4">
    <source>
        <dbReference type="EMBL" id="KYC36594.1"/>
    </source>
</evidence>
<dbReference type="PANTHER" id="PTHR30137">
    <property type="entry name" value="LUCIFERASE-LIKE MONOOXYGENASE"/>
    <property type="match status" value="1"/>
</dbReference>
<evidence type="ECO:0000256" key="1">
    <source>
        <dbReference type="ARBA" id="ARBA00023002"/>
    </source>
</evidence>
<reference evidence="4 5" key="1">
    <citation type="journal article" date="2013" name="Genome Biol. Evol.">
        <title>Genomes of Stigonematalean cyanobacteria (subsection V) and the evolution of oxygenic photosynthesis from prokaryotes to plastids.</title>
        <authorList>
            <person name="Dagan T."/>
            <person name="Roettger M."/>
            <person name="Stucken K."/>
            <person name="Landan G."/>
            <person name="Koch R."/>
            <person name="Major P."/>
            <person name="Gould S.B."/>
            <person name="Goremykin V.V."/>
            <person name="Rippka R."/>
            <person name="Tandeau de Marsac N."/>
            <person name="Gugger M."/>
            <person name="Lockhart P.J."/>
            <person name="Allen J.F."/>
            <person name="Brune I."/>
            <person name="Maus I."/>
            <person name="Puhler A."/>
            <person name="Martin W.F."/>
        </authorList>
    </citation>
    <scope>NUCLEOTIDE SEQUENCE [LARGE SCALE GENOMIC DNA]</scope>
    <source>
        <strain evidence="4 5">PCC 7110</strain>
    </source>
</reference>
<keyword evidence="1" id="KW-0560">Oxidoreductase</keyword>
<dbReference type="EMBL" id="ANNX02000047">
    <property type="protein sequence ID" value="KYC36594.1"/>
    <property type="molecule type" value="Genomic_DNA"/>
</dbReference>
<keyword evidence="5" id="KW-1185">Reference proteome</keyword>
<dbReference type="Proteomes" id="UP000076925">
    <property type="component" value="Unassembled WGS sequence"/>
</dbReference>
<dbReference type="GO" id="GO:0005829">
    <property type="term" value="C:cytosol"/>
    <property type="evidence" value="ECO:0007669"/>
    <property type="project" value="TreeGrafter"/>
</dbReference>
<dbReference type="SUPFAM" id="SSF51679">
    <property type="entry name" value="Bacterial luciferase-like"/>
    <property type="match status" value="1"/>
</dbReference>
<dbReference type="Gene3D" id="3.20.20.30">
    <property type="entry name" value="Luciferase-like domain"/>
    <property type="match status" value="1"/>
</dbReference>
<keyword evidence="2" id="KW-0503">Monooxygenase</keyword>
<dbReference type="InterPro" id="IPR011251">
    <property type="entry name" value="Luciferase-like_dom"/>
</dbReference>
<evidence type="ECO:0000256" key="2">
    <source>
        <dbReference type="ARBA" id="ARBA00023033"/>
    </source>
</evidence>
<evidence type="ECO:0000313" key="5">
    <source>
        <dbReference type="Proteomes" id="UP000076925"/>
    </source>
</evidence>
<dbReference type="AlphaFoldDB" id="A0A139WVY8"/>
<dbReference type="InterPro" id="IPR050766">
    <property type="entry name" value="Bact_Lucif_Oxidored"/>
</dbReference>
<dbReference type="InterPro" id="IPR024011">
    <property type="entry name" value="Biosynth_lucif-like_mOase_dom"/>
</dbReference>
<dbReference type="GO" id="GO:0016705">
    <property type="term" value="F:oxidoreductase activity, acting on paired donors, with incorporation or reduction of molecular oxygen"/>
    <property type="evidence" value="ECO:0007669"/>
    <property type="project" value="InterPro"/>
</dbReference>
<dbReference type="GO" id="GO:0004497">
    <property type="term" value="F:monooxygenase activity"/>
    <property type="evidence" value="ECO:0007669"/>
    <property type="project" value="UniProtKB-KW"/>
</dbReference>
<sequence>MEFSLYYFSGDGSTTHANKYNLLIESAKFADRNGFAAVWTPERHFHPFGGLYPNPSLTSAALAMVTERIQLRAGSVVMPLHNPVRVAEEWSMVDNLSNGRVALAFASGWTVDDFVLSCESHANRKETMWRGIQTVQKLWESEQVELKDVTGKAFNVKTFPRPIQRKLPTWIVCQSNATFIEAGKIGANILTSLLGGTLEEVAPQIALYRESLAKHGHNPKAAKVAMMIHTFVGEDFNTVKEQAREPFCNYLKTHIDLLENLARNAGIKVNLEKFTEADINSLLRFAYEGWLKGRTLIGSKTTCMQMIERLKQASVDEVACLIDFNPNFDAVMASLPYLKELKDMCILEKQKMVSLS</sequence>
<proteinExistence type="predicted"/>
<gene>
    <name evidence="4" type="ORF">WA1_43700</name>
</gene>
<feature type="domain" description="Luciferase-like" evidence="3">
    <location>
        <begin position="1"/>
        <end position="316"/>
    </location>
</feature>
<dbReference type="Pfam" id="PF00296">
    <property type="entry name" value="Bac_luciferase"/>
    <property type="match status" value="1"/>
</dbReference>
<comment type="caution">
    <text evidence="4">The sequence shown here is derived from an EMBL/GenBank/DDBJ whole genome shotgun (WGS) entry which is preliminary data.</text>
</comment>
<organism evidence="4 5">
    <name type="scientific">Scytonema hofmannii PCC 7110</name>
    <dbReference type="NCBI Taxonomy" id="128403"/>
    <lineage>
        <taxon>Bacteria</taxon>
        <taxon>Bacillati</taxon>
        <taxon>Cyanobacteriota</taxon>
        <taxon>Cyanophyceae</taxon>
        <taxon>Nostocales</taxon>
        <taxon>Scytonemataceae</taxon>
        <taxon>Scytonema</taxon>
    </lineage>
</organism>